<dbReference type="EMBL" id="CAFBMH010000068">
    <property type="protein sequence ID" value="CAB4915263.1"/>
    <property type="molecule type" value="Genomic_DNA"/>
</dbReference>
<dbReference type="InterPro" id="IPR036866">
    <property type="entry name" value="RibonucZ/Hydroxyglut_hydro"/>
</dbReference>
<reference evidence="3" key="1">
    <citation type="submission" date="2020-05" db="EMBL/GenBank/DDBJ databases">
        <authorList>
            <person name="Chiriac C."/>
            <person name="Salcher M."/>
            <person name="Ghai R."/>
            <person name="Kavagutti S V."/>
        </authorList>
    </citation>
    <scope>NUCLEOTIDE SEQUENCE</scope>
</reference>
<dbReference type="EMBL" id="CAFBOS010000032">
    <property type="protein sequence ID" value="CAB4986797.1"/>
    <property type="molecule type" value="Genomic_DNA"/>
</dbReference>
<dbReference type="Pfam" id="PF12706">
    <property type="entry name" value="Lactamase_B_2"/>
    <property type="match status" value="1"/>
</dbReference>
<dbReference type="Gene3D" id="3.60.15.10">
    <property type="entry name" value="Ribonuclease Z/Hydroxyacylglutathione hydrolase-like"/>
    <property type="match status" value="1"/>
</dbReference>
<dbReference type="CDD" id="cd07715">
    <property type="entry name" value="TaR3-like_MBL-fold"/>
    <property type="match status" value="1"/>
</dbReference>
<sequence>MLEVTFYGVRGSTPCASPANQRYGGNTACVALEVAGEPPIVLDLGTGLRYWGEAMDPSSGPFVGHALVTHLHWDHVQGLPFFMPINRKGASLSIYGPPHDGLSIGESFAKFMRPPYFPIHCKDLTGDIRFVDVLDETFPVGNATVLTRAVPHVGTTNGYRIEWAGASVAYLSDHQQPVGDEGYVAPEALELCRDVDLLIHDAQYTPDEFAERSSWGHCTVRYAIEVARQSGCKRLALFHHDPAHEDDEVDMLVAEAKEWAAELGVAEVFAASEGLRIRLG</sequence>
<dbReference type="InterPro" id="IPR001279">
    <property type="entry name" value="Metallo-B-lactamas"/>
</dbReference>
<dbReference type="PANTHER" id="PTHR42663">
    <property type="entry name" value="HYDROLASE C777.06C-RELATED-RELATED"/>
    <property type="match status" value="1"/>
</dbReference>
<gene>
    <name evidence="2" type="ORF">UFOPK2754_00036</name>
    <name evidence="3" type="ORF">UFOPK3139_00304</name>
    <name evidence="4" type="ORF">UFOPK3543_01769</name>
    <name evidence="5" type="ORF">UFOPK3967_00743</name>
</gene>
<dbReference type="SUPFAM" id="SSF56281">
    <property type="entry name" value="Metallo-hydrolase/oxidoreductase"/>
    <property type="match status" value="1"/>
</dbReference>
<evidence type="ECO:0000259" key="1">
    <source>
        <dbReference type="Pfam" id="PF12706"/>
    </source>
</evidence>
<organism evidence="3">
    <name type="scientific">freshwater metagenome</name>
    <dbReference type="NCBI Taxonomy" id="449393"/>
    <lineage>
        <taxon>unclassified sequences</taxon>
        <taxon>metagenomes</taxon>
        <taxon>ecological metagenomes</taxon>
    </lineage>
</organism>
<dbReference type="AlphaFoldDB" id="A0A6J6Z3F6"/>
<protein>
    <submittedName>
        <fullName evidence="3">Unannotated protein</fullName>
    </submittedName>
</protein>
<dbReference type="PANTHER" id="PTHR42663:SF4">
    <property type="entry name" value="SLL1036 PROTEIN"/>
    <property type="match status" value="1"/>
</dbReference>
<feature type="domain" description="Metallo-beta-lactamase" evidence="1">
    <location>
        <begin position="63"/>
        <end position="240"/>
    </location>
</feature>
<proteinExistence type="predicted"/>
<name>A0A6J6Z3F6_9ZZZZ</name>
<dbReference type="EMBL" id="CAEZYR010000001">
    <property type="protein sequence ID" value="CAB4724417.1"/>
    <property type="molecule type" value="Genomic_DNA"/>
</dbReference>
<evidence type="ECO:0000313" key="5">
    <source>
        <dbReference type="EMBL" id="CAB4986797.1"/>
    </source>
</evidence>
<accession>A0A6J6Z3F6</accession>
<dbReference type="EMBL" id="CAFABA010000007">
    <property type="protein sequence ID" value="CAB4815285.1"/>
    <property type="molecule type" value="Genomic_DNA"/>
</dbReference>
<evidence type="ECO:0000313" key="3">
    <source>
        <dbReference type="EMBL" id="CAB4815285.1"/>
    </source>
</evidence>
<evidence type="ECO:0000313" key="2">
    <source>
        <dbReference type="EMBL" id="CAB4724417.1"/>
    </source>
</evidence>
<evidence type="ECO:0000313" key="4">
    <source>
        <dbReference type="EMBL" id="CAB4915263.1"/>
    </source>
</evidence>